<organism evidence="2 3">
    <name type="scientific">Lichtheimia ornata</name>
    <dbReference type="NCBI Taxonomy" id="688661"/>
    <lineage>
        <taxon>Eukaryota</taxon>
        <taxon>Fungi</taxon>
        <taxon>Fungi incertae sedis</taxon>
        <taxon>Mucoromycota</taxon>
        <taxon>Mucoromycotina</taxon>
        <taxon>Mucoromycetes</taxon>
        <taxon>Mucorales</taxon>
        <taxon>Lichtheimiaceae</taxon>
        <taxon>Lichtheimia</taxon>
    </lineage>
</organism>
<dbReference type="EMBL" id="JARTCD010000080">
    <property type="protein sequence ID" value="KAJ8653367.1"/>
    <property type="molecule type" value="Genomic_DNA"/>
</dbReference>
<proteinExistence type="predicted"/>
<dbReference type="RefSeq" id="XP_058338281.1">
    <property type="nucleotide sequence ID" value="XM_058490991.1"/>
</dbReference>
<feature type="compositionally biased region" description="Low complexity" evidence="1">
    <location>
        <begin position="116"/>
        <end position="132"/>
    </location>
</feature>
<dbReference type="AlphaFoldDB" id="A0AAD7UTV6"/>
<protein>
    <submittedName>
        <fullName evidence="2">Uncharacterized protein</fullName>
    </submittedName>
</protein>
<feature type="region of interest" description="Disordered" evidence="1">
    <location>
        <begin position="492"/>
        <end position="518"/>
    </location>
</feature>
<comment type="caution">
    <text evidence="2">The sequence shown here is derived from an EMBL/GenBank/DDBJ whole genome shotgun (WGS) entry which is preliminary data.</text>
</comment>
<evidence type="ECO:0000313" key="3">
    <source>
        <dbReference type="Proteomes" id="UP001234581"/>
    </source>
</evidence>
<sequence>MATNDPHEKEGTEGNLVFEWGLINTIVVYPVLLDLKKKYGGVVHLQTVLNELQEVIISSYDRTVNLRTVKGTWMKRIKASAANLDVQLVEGSSISWSRIEEGLQTKDAEKDPSDILSSTTSSGSSSSSNNSLKTLLSEKDKSAIRDMFDNLDRSKFWILESTKRRAAAENQVPEAVEDKLRRFALDCNYAHLCHSMIIDLDDLNWAEVFTEEELDEMCDFGDPVLRELPAGLNDALAELQEKTSALDAFFFAQQMRCHPIEDPILTWLQLSVMTTARFFLNQSTSYMDTFLESDKLYYLWSFVNSIHQGTSIQAKGKEKSSNANATARNAKRKLSAVEGIDNKKMGRKMDTVYVASDIELGCLEIKGTVDDTKEKEDSRVKMPVVMRDMLLQVVDKMPSMLRKAHIVGYHINGNMISMLDMDVPKGYITRLRRIKELQYPTVSEDYVQRIVPLLQLAAHGQAIMDTTIKQYRQAPMPLTIATGKRSTMLPPCFIPTRSSSTTPSSSSSSSTTPSKKHR</sequence>
<feature type="region of interest" description="Disordered" evidence="1">
    <location>
        <begin position="104"/>
        <end position="132"/>
    </location>
</feature>
<gene>
    <name evidence="2" type="ORF">O0I10_011018</name>
</gene>
<keyword evidence="3" id="KW-1185">Reference proteome</keyword>
<dbReference type="Proteomes" id="UP001234581">
    <property type="component" value="Unassembled WGS sequence"/>
</dbReference>
<feature type="compositionally biased region" description="Low complexity" evidence="1">
    <location>
        <begin position="495"/>
        <end position="518"/>
    </location>
</feature>
<reference evidence="2 3" key="1">
    <citation type="submission" date="2023-03" db="EMBL/GenBank/DDBJ databases">
        <title>Genome sequence of Lichtheimia ornata CBS 291.66.</title>
        <authorList>
            <person name="Mohabir J.T."/>
            <person name="Shea T.P."/>
            <person name="Kurbessoian T."/>
            <person name="Berby B."/>
            <person name="Fontaine J."/>
            <person name="Livny J."/>
            <person name="Gnirke A."/>
            <person name="Stajich J.E."/>
            <person name="Cuomo C.A."/>
        </authorList>
    </citation>
    <scope>NUCLEOTIDE SEQUENCE [LARGE SCALE GENOMIC DNA]</scope>
    <source>
        <strain evidence="2">CBS 291.66</strain>
    </source>
</reference>
<dbReference type="GeneID" id="83218420"/>
<feature type="compositionally biased region" description="Basic and acidic residues" evidence="1">
    <location>
        <begin position="104"/>
        <end position="113"/>
    </location>
</feature>
<evidence type="ECO:0000313" key="2">
    <source>
        <dbReference type="EMBL" id="KAJ8653367.1"/>
    </source>
</evidence>
<accession>A0AAD7UTV6</accession>
<evidence type="ECO:0000256" key="1">
    <source>
        <dbReference type="SAM" id="MobiDB-lite"/>
    </source>
</evidence>
<name>A0AAD7UTV6_9FUNG</name>